<proteinExistence type="predicted"/>
<dbReference type="EMBL" id="WOWR01000005">
    <property type="protein sequence ID" value="KAF0255688.1"/>
    <property type="molecule type" value="Genomic_DNA"/>
</dbReference>
<reference evidence="1 2" key="1">
    <citation type="submission" date="2019-12" db="EMBL/GenBank/DDBJ databases">
        <authorList>
            <person name="Woiski C."/>
        </authorList>
    </citation>
    <scope>NUCLEOTIDE SEQUENCE [LARGE SCALE GENOMIC DNA]</scope>
    <source>
        <strain evidence="1 2">BOE100</strain>
    </source>
</reference>
<protein>
    <submittedName>
        <fullName evidence="1">DUF262 domain-containing protein</fullName>
    </submittedName>
</protein>
<dbReference type="RefSeq" id="WP_156858581.1">
    <property type="nucleotide sequence ID" value="NZ_WOWR01000005.1"/>
</dbReference>
<sequence length="193" mass="21354">MAREISEFEQELVKLVNPLAAARWSADYRWDNVERSLAGLGEDYGSLELCPDFQRGHVWLPSQQAHFVENCLRGIVPSSGLLLQFNCPNFSDLANVETDLPPGLQCVDGLQRYTALVGFVKGEVKPFGLSADQLKGTQFAANRFHVKVAIHGFTKRSDLLNHYLSINSGGTPHSAEELDRVRALLAETKANNS</sequence>
<dbReference type="Proteomes" id="UP000442695">
    <property type="component" value="Unassembled WGS sequence"/>
</dbReference>
<evidence type="ECO:0000313" key="1">
    <source>
        <dbReference type="EMBL" id="KAF0255688.1"/>
    </source>
</evidence>
<dbReference type="AlphaFoldDB" id="A0A7V8EIY5"/>
<comment type="caution">
    <text evidence="1">The sequence shown here is derived from an EMBL/GenBank/DDBJ whole genome shotgun (WGS) entry which is preliminary data.</text>
</comment>
<name>A0A7V8EIY5_PSEPU</name>
<evidence type="ECO:0000313" key="2">
    <source>
        <dbReference type="Proteomes" id="UP000442695"/>
    </source>
</evidence>
<gene>
    <name evidence="1" type="ORF">GN299_06245</name>
</gene>
<accession>A0A7V8EIY5</accession>
<organism evidence="1 2">
    <name type="scientific">Pseudomonas putida</name>
    <name type="common">Arthrobacter siderocapsulatus</name>
    <dbReference type="NCBI Taxonomy" id="303"/>
    <lineage>
        <taxon>Bacteria</taxon>
        <taxon>Pseudomonadati</taxon>
        <taxon>Pseudomonadota</taxon>
        <taxon>Gammaproteobacteria</taxon>
        <taxon>Pseudomonadales</taxon>
        <taxon>Pseudomonadaceae</taxon>
        <taxon>Pseudomonas</taxon>
    </lineage>
</organism>